<dbReference type="OrthoDB" id="5967898at2759"/>
<evidence type="ECO:0000256" key="7">
    <source>
        <dbReference type="ARBA" id="ARBA00023224"/>
    </source>
</evidence>
<dbReference type="GO" id="GO:0004930">
    <property type="term" value="F:G protein-coupled receptor activity"/>
    <property type="evidence" value="ECO:0007669"/>
    <property type="project" value="UniProtKB-KW"/>
</dbReference>
<dbReference type="PRINTS" id="PR00237">
    <property type="entry name" value="GPCRRHODOPSN"/>
</dbReference>
<dbReference type="FunFam" id="1.20.1070.10:FF:000410">
    <property type="entry name" value="Olfactory receptor 1348"/>
    <property type="match status" value="1"/>
</dbReference>
<dbReference type="SUPFAM" id="SSF81321">
    <property type="entry name" value="Family A G protein-coupled receptor-like"/>
    <property type="match status" value="1"/>
</dbReference>
<keyword evidence="5 9" id="KW-0472">Membrane</keyword>
<name>A0A9B0X1L4_CHRAS</name>
<dbReference type="InterPro" id="IPR017452">
    <property type="entry name" value="GPCR_Rhodpsn_7TM"/>
</dbReference>
<keyword evidence="6 8" id="KW-0675">Receptor</keyword>
<dbReference type="RefSeq" id="XP_006876543.1">
    <property type="nucleotide sequence ID" value="XM_006876481.1"/>
</dbReference>
<dbReference type="Pfam" id="PF00001">
    <property type="entry name" value="7tm_1"/>
    <property type="match status" value="1"/>
</dbReference>
<comment type="subcellular location">
    <subcellularLocation>
        <location evidence="1">Membrane</location>
        <topology evidence="1">Multi-pass membrane protein</topology>
    </subcellularLocation>
</comment>
<dbReference type="PROSITE" id="PS00237">
    <property type="entry name" value="G_PROTEIN_RECEP_F1_1"/>
    <property type="match status" value="1"/>
</dbReference>
<evidence type="ECO:0000256" key="4">
    <source>
        <dbReference type="ARBA" id="ARBA00023040"/>
    </source>
</evidence>
<evidence type="ECO:0000256" key="6">
    <source>
        <dbReference type="ARBA" id="ARBA00023170"/>
    </source>
</evidence>
<keyword evidence="11" id="KW-1185">Reference proteome</keyword>
<reference evidence="12" key="1">
    <citation type="submission" date="2025-08" db="UniProtKB">
        <authorList>
            <consortium name="RefSeq"/>
        </authorList>
    </citation>
    <scope>IDENTIFICATION</scope>
    <source>
        <tissue evidence="12">Spleen</tissue>
    </source>
</reference>
<dbReference type="GO" id="GO:0016020">
    <property type="term" value="C:membrane"/>
    <property type="evidence" value="ECO:0007669"/>
    <property type="project" value="UniProtKB-SubCell"/>
</dbReference>
<dbReference type="Gene3D" id="1.20.1070.10">
    <property type="entry name" value="Rhodopsin 7-helix transmembrane proteins"/>
    <property type="match status" value="1"/>
</dbReference>
<evidence type="ECO:0000313" key="11">
    <source>
        <dbReference type="Proteomes" id="UP000504623"/>
    </source>
</evidence>
<protein>
    <submittedName>
        <fullName evidence="12">Olfactory receptor 4D6-like</fullName>
    </submittedName>
</protein>
<dbReference type="InterPro" id="IPR000276">
    <property type="entry name" value="GPCR_Rhodpsn"/>
</dbReference>
<evidence type="ECO:0000259" key="10">
    <source>
        <dbReference type="PROSITE" id="PS50262"/>
    </source>
</evidence>
<keyword evidence="3 9" id="KW-1133">Transmembrane helix</keyword>
<evidence type="ECO:0000313" key="12">
    <source>
        <dbReference type="RefSeq" id="XP_006876543.1"/>
    </source>
</evidence>
<keyword evidence="7 8" id="KW-0807">Transducer</keyword>
<keyword evidence="4 8" id="KW-0297">G-protein coupled receptor</keyword>
<evidence type="ECO:0000256" key="5">
    <source>
        <dbReference type="ARBA" id="ARBA00023136"/>
    </source>
</evidence>
<evidence type="ECO:0000256" key="1">
    <source>
        <dbReference type="ARBA" id="ARBA00004141"/>
    </source>
</evidence>
<dbReference type="AlphaFoldDB" id="A0A9B0X1L4"/>
<dbReference type="Proteomes" id="UP000504623">
    <property type="component" value="Unplaced"/>
</dbReference>
<gene>
    <name evidence="12" type="primary">LOC102835676</name>
</gene>
<evidence type="ECO:0000256" key="9">
    <source>
        <dbReference type="SAM" id="Phobius"/>
    </source>
</evidence>
<dbReference type="GeneID" id="102835676"/>
<dbReference type="PANTHER" id="PTHR48002">
    <property type="entry name" value="OLFACTORY RECEPTOR"/>
    <property type="match status" value="1"/>
</dbReference>
<proteinExistence type="inferred from homology"/>
<sequence>MSQGNHTNVKEFVFLELTRFQRLECFLFVVFLIVYVTTILGNVLIVVTVTCESRLHTPMYFLLRNKSLLDIVYSSVTVPKFLMTLLTKKKTISYNGCMMQIFFYHFVGGADIFSLSVMAYDRYLAIAKPLHYVIIMRREVWVTLVVASWVGGGLHSIAQIILFSFEAHVKGNRINIMNHGSRQLTDYGFKHFVI</sequence>
<feature type="domain" description="G-protein coupled receptors family 1 profile" evidence="10">
    <location>
        <begin position="41"/>
        <end position="194"/>
    </location>
</feature>
<evidence type="ECO:0000256" key="3">
    <source>
        <dbReference type="ARBA" id="ARBA00022989"/>
    </source>
</evidence>
<evidence type="ECO:0000256" key="2">
    <source>
        <dbReference type="ARBA" id="ARBA00022692"/>
    </source>
</evidence>
<dbReference type="PROSITE" id="PS50262">
    <property type="entry name" value="G_PROTEIN_RECEP_F1_2"/>
    <property type="match status" value="1"/>
</dbReference>
<keyword evidence="2 8" id="KW-0812">Transmembrane</keyword>
<organism evidence="11 12">
    <name type="scientific">Chrysochloris asiatica</name>
    <name type="common">Cape golden mole</name>
    <dbReference type="NCBI Taxonomy" id="185453"/>
    <lineage>
        <taxon>Eukaryota</taxon>
        <taxon>Metazoa</taxon>
        <taxon>Chordata</taxon>
        <taxon>Craniata</taxon>
        <taxon>Vertebrata</taxon>
        <taxon>Euteleostomi</taxon>
        <taxon>Mammalia</taxon>
        <taxon>Eutheria</taxon>
        <taxon>Afrotheria</taxon>
        <taxon>Chrysochloridae</taxon>
        <taxon>Chrysochlorinae</taxon>
        <taxon>Chrysochloris</taxon>
    </lineage>
</organism>
<dbReference type="InterPro" id="IPR050427">
    <property type="entry name" value="Olfactory_Receptors"/>
</dbReference>
<comment type="similarity">
    <text evidence="8">Belongs to the G-protein coupled receptor 1 family.</text>
</comment>
<feature type="transmembrane region" description="Helical" evidence="9">
    <location>
        <begin position="98"/>
        <end position="120"/>
    </location>
</feature>
<feature type="transmembrane region" description="Helical" evidence="9">
    <location>
        <begin position="25"/>
        <end position="47"/>
    </location>
</feature>
<accession>A0A9B0X1L4</accession>
<feature type="transmembrane region" description="Helical" evidence="9">
    <location>
        <begin position="140"/>
        <end position="165"/>
    </location>
</feature>
<evidence type="ECO:0000256" key="8">
    <source>
        <dbReference type="RuleBase" id="RU000688"/>
    </source>
</evidence>